<dbReference type="Pfam" id="PF00248">
    <property type="entry name" value="Aldo_ket_red"/>
    <property type="match status" value="1"/>
</dbReference>
<dbReference type="PRINTS" id="PR00069">
    <property type="entry name" value="ALDKETRDTASE"/>
</dbReference>
<dbReference type="SUPFAM" id="SSF51430">
    <property type="entry name" value="NAD(P)-linked oxidoreductase"/>
    <property type="match status" value="1"/>
</dbReference>
<dbReference type="CDD" id="cd19133">
    <property type="entry name" value="AKR_AKR5F1"/>
    <property type="match status" value="1"/>
</dbReference>
<keyword evidence="6" id="KW-1185">Reference proteome</keyword>
<gene>
    <name evidence="5" type="ORF">ACFQ42_01545</name>
</gene>
<accession>A0ABW4BSJ2</accession>
<proteinExistence type="inferred from homology"/>
<dbReference type="PIRSF" id="PIRSF000097">
    <property type="entry name" value="AKR"/>
    <property type="match status" value="1"/>
</dbReference>
<dbReference type="InterPro" id="IPR036812">
    <property type="entry name" value="NAD(P)_OxRdtase_dom_sf"/>
</dbReference>
<sequence>MSNIPTIKLNDGNEIPTIGFGTFQIPNDGSTYKAVKQALEFGYRHIDTAVAYFNEAEVGNAVNDSGISRDQIWITSKLWLQDFGYDSAKKAIDVSLKKLNLDYIDLYLIHQPYGDVPGAWRAMEEAKKEGKIRSIGVSNMTPKIWDNFVPQFSTMPSVNQVEFNPYFQQRTLREILDKNNVKMEAWAPLGQGDQKLLNDPVITKLSEKYNKDVGQIILRFENQDGVIVFPKSVHSSRIKSNLDIFDFELTNDEMSQIKSLDKNKGMHDPDASGVQEMLLSSFDVHALDGVRRNK</sequence>
<dbReference type="EC" id="1.1.1.-" evidence="5"/>
<dbReference type="InterPro" id="IPR023210">
    <property type="entry name" value="NADP_OxRdtase_dom"/>
</dbReference>
<evidence type="ECO:0000256" key="1">
    <source>
        <dbReference type="ARBA" id="ARBA00007905"/>
    </source>
</evidence>
<evidence type="ECO:0000313" key="6">
    <source>
        <dbReference type="Proteomes" id="UP001597251"/>
    </source>
</evidence>
<dbReference type="Proteomes" id="UP001597251">
    <property type="component" value="Unassembled WGS sequence"/>
</dbReference>
<protein>
    <submittedName>
        <fullName evidence="5">Aldo/keto reductase</fullName>
        <ecNumber evidence="5">1.1.1.-</ecNumber>
    </submittedName>
</protein>
<keyword evidence="3 5" id="KW-0560">Oxidoreductase</keyword>
<dbReference type="PROSITE" id="PS00798">
    <property type="entry name" value="ALDOKETO_REDUCTASE_1"/>
    <property type="match status" value="1"/>
</dbReference>
<dbReference type="RefSeq" id="WP_125675074.1">
    <property type="nucleotide sequence ID" value="NZ_JBHTOI010000004.1"/>
</dbReference>
<dbReference type="PANTHER" id="PTHR43827">
    <property type="entry name" value="2,5-DIKETO-D-GLUCONIC ACID REDUCTASE"/>
    <property type="match status" value="1"/>
</dbReference>
<evidence type="ECO:0000313" key="5">
    <source>
        <dbReference type="EMBL" id="MFD1417442.1"/>
    </source>
</evidence>
<evidence type="ECO:0000256" key="2">
    <source>
        <dbReference type="ARBA" id="ARBA00022857"/>
    </source>
</evidence>
<evidence type="ECO:0000259" key="4">
    <source>
        <dbReference type="Pfam" id="PF00248"/>
    </source>
</evidence>
<dbReference type="InterPro" id="IPR020471">
    <property type="entry name" value="AKR"/>
</dbReference>
<dbReference type="PANTHER" id="PTHR43827:SF3">
    <property type="entry name" value="NADP-DEPENDENT OXIDOREDUCTASE DOMAIN-CONTAINING PROTEIN"/>
    <property type="match status" value="1"/>
</dbReference>
<dbReference type="Gene3D" id="3.20.20.100">
    <property type="entry name" value="NADP-dependent oxidoreductase domain"/>
    <property type="match status" value="1"/>
</dbReference>
<organism evidence="5 6">
    <name type="scientific">Companilactobacillus keshanensis</name>
    <dbReference type="NCBI Taxonomy" id="2486003"/>
    <lineage>
        <taxon>Bacteria</taxon>
        <taxon>Bacillati</taxon>
        <taxon>Bacillota</taxon>
        <taxon>Bacilli</taxon>
        <taxon>Lactobacillales</taxon>
        <taxon>Lactobacillaceae</taxon>
        <taxon>Companilactobacillus</taxon>
    </lineage>
</organism>
<comment type="similarity">
    <text evidence="1">Belongs to the aldo/keto reductase family.</text>
</comment>
<comment type="caution">
    <text evidence="5">The sequence shown here is derived from an EMBL/GenBank/DDBJ whole genome shotgun (WGS) entry which is preliminary data.</text>
</comment>
<dbReference type="EMBL" id="JBHTOI010000004">
    <property type="protein sequence ID" value="MFD1417442.1"/>
    <property type="molecule type" value="Genomic_DNA"/>
</dbReference>
<feature type="domain" description="NADP-dependent oxidoreductase" evidence="4">
    <location>
        <begin position="18"/>
        <end position="261"/>
    </location>
</feature>
<evidence type="ECO:0000256" key="3">
    <source>
        <dbReference type="ARBA" id="ARBA00023002"/>
    </source>
</evidence>
<name>A0ABW4BSJ2_9LACO</name>
<reference evidence="6" key="1">
    <citation type="journal article" date="2019" name="Int. J. Syst. Evol. Microbiol.">
        <title>The Global Catalogue of Microorganisms (GCM) 10K type strain sequencing project: providing services to taxonomists for standard genome sequencing and annotation.</title>
        <authorList>
            <consortium name="The Broad Institute Genomics Platform"/>
            <consortium name="The Broad Institute Genome Sequencing Center for Infectious Disease"/>
            <person name="Wu L."/>
            <person name="Ma J."/>
        </authorList>
    </citation>
    <scope>NUCLEOTIDE SEQUENCE [LARGE SCALE GENOMIC DNA]</scope>
    <source>
        <strain evidence="6">CCM 8936</strain>
    </source>
</reference>
<dbReference type="GO" id="GO:0016491">
    <property type="term" value="F:oxidoreductase activity"/>
    <property type="evidence" value="ECO:0007669"/>
    <property type="project" value="UniProtKB-KW"/>
</dbReference>
<keyword evidence="2" id="KW-0521">NADP</keyword>
<dbReference type="InterPro" id="IPR018170">
    <property type="entry name" value="Aldo/ket_reductase_CS"/>
</dbReference>